<protein>
    <submittedName>
        <fullName evidence="1">Uncharacterized protein</fullName>
    </submittedName>
</protein>
<evidence type="ECO:0000313" key="2">
    <source>
        <dbReference type="Proteomes" id="UP000682713"/>
    </source>
</evidence>
<reference evidence="1 2" key="1">
    <citation type="submission" date="2021-05" db="EMBL/GenBank/DDBJ databases">
        <title>Novel Bacillus species.</title>
        <authorList>
            <person name="Liu G."/>
        </authorList>
    </citation>
    <scope>NUCLEOTIDE SEQUENCE [LARGE SCALE GENOMIC DNA]</scope>
    <source>
        <strain evidence="1 2">FJAT-49732</strain>
    </source>
</reference>
<gene>
    <name evidence="1" type="ORF">KHA93_13475</name>
</gene>
<keyword evidence="2" id="KW-1185">Reference proteome</keyword>
<dbReference type="RefSeq" id="WP_213111200.1">
    <property type="nucleotide sequence ID" value="NZ_JAGYPJ010000001.1"/>
</dbReference>
<evidence type="ECO:0000313" key="1">
    <source>
        <dbReference type="EMBL" id="MBS4200643.1"/>
    </source>
</evidence>
<comment type="caution">
    <text evidence="1">The sequence shown here is derived from an EMBL/GenBank/DDBJ whole genome shotgun (WGS) entry which is preliminary data.</text>
</comment>
<dbReference type="Proteomes" id="UP000682713">
    <property type="component" value="Unassembled WGS sequence"/>
</dbReference>
<sequence length="51" mass="5484">METIHNLSKGPSYANVKGFNPESASEVKAVLKLDAEMAVAYIGISFLSKKV</sequence>
<dbReference type="EMBL" id="JAGYPJ010000001">
    <property type="protein sequence ID" value="MBS4200643.1"/>
    <property type="molecule type" value="Genomic_DNA"/>
</dbReference>
<name>A0A942YKQ2_9BACI</name>
<proteinExistence type="predicted"/>
<organism evidence="1 2">
    <name type="scientific">Lederbergia citrisecunda</name>
    <dbReference type="NCBI Taxonomy" id="2833583"/>
    <lineage>
        <taxon>Bacteria</taxon>
        <taxon>Bacillati</taxon>
        <taxon>Bacillota</taxon>
        <taxon>Bacilli</taxon>
        <taxon>Bacillales</taxon>
        <taxon>Bacillaceae</taxon>
        <taxon>Lederbergia</taxon>
    </lineage>
</organism>
<dbReference type="AlphaFoldDB" id="A0A942YKQ2"/>
<accession>A0A942YKQ2</accession>